<gene>
    <name evidence="1" type="ORF">PoB_003577700</name>
</gene>
<dbReference type="Proteomes" id="UP000735302">
    <property type="component" value="Unassembled WGS sequence"/>
</dbReference>
<name>A0AAV4AQR3_9GAST</name>
<comment type="caution">
    <text evidence="1">The sequence shown here is derived from an EMBL/GenBank/DDBJ whole genome shotgun (WGS) entry which is preliminary data.</text>
</comment>
<organism evidence="1 2">
    <name type="scientific">Plakobranchus ocellatus</name>
    <dbReference type="NCBI Taxonomy" id="259542"/>
    <lineage>
        <taxon>Eukaryota</taxon>
        <taxon>Metazoa</taxon>
        <taxon>Spiralia</taxon>
        <taxon>Lophotrochozoa</taxon>
        <taxon>Mollusca</taxon>
        <taxon>Gastropoda</taxon>
        <taxon>Heterobranchia</taxon>
        <taxon>Euthyneura</taxon>
        <taxon>Panpulmonata</taxon>
        <taxon>Sacoglossa</taxon>
        <taxon>Placobranchoidea</taxon>
        <taxon>Plakobranchidae</taxon>
        <taxon>Plakobranchus</taxon>
    </lineage>
</organism>
<evidence type="ECO:0000313" key="1">
    <source>
        <dbReference type="EMBL" id="GFO09272.1"/>
    </source>
</evidence>
<proteinExistence type="predicted"/>
<dbReference type="AlphaFoldDB" id="A0AAV4AQR3"/>
<evidence type="ECO:0000313" key="2">
    <source>
        <dbReference type="Proteomes" id="UP000735302"/>
    </source>
</evidence>
<sequence length="96" mass="10802">MCVISPPPTVSVPDLKEIAKILPLLTLKDSALTPKLWISRKRQPVPLVITLSTSKSIKYKDNDDQLLFSTLDSLFFALPPPDQHKCLVMVFITEVR</sequence>
<keyword evidence="2" id="KW-1185">Reference proteome</keyword>
<protein>
    <submittedName>
        <fullName evidence="1">Uncharacterized protein</fullName>
    </submittedName>
</protein>
<reference evidence="1 2" key="1">
    <citation type="journal article" date="2021" name="Elife">
        <title>Chloroplast acquisition without the gene transfer in kleptoplastic sea slugs, Plakobranchus ocellatus.</title>
        <authorList>
            <person name="Maeda T."/>
            <person name="Takahashi S."/>
            <person name="Yoshida T."/>
            <person name="Shimamura S."/>
            <person name="Takaki Y."/>
            <person name="Nagai Y."/>
            <person name="Toyoda A."/>
            <person name="Suzuki Y."/>
            <person name="Arimoto A."/>
            <person name="Ishii H."/>
            <person name="Satoh N."/>
            <person name="Nishiyama T."/>
            <person name="Hasebe M."/>
            <person name="Maruyama T."/>
            <person name="Minagawa J."/>
            <person name="Obokata J."/>
            <person name="Shigenobu S."/>
        </authorList>
    </citation>
    <scope>NUCLEOTIDE SEQUENCE [LARGE SCALE GENOMIC DNA]</scope>
</reference>
<dbReference type="EMBL" id="BLXT01004061">
    <property type="protein sequence ID" value="GFO09272.1"/>
    <property type="molecule type" value="Genomic_DNA"/>
</dbReference>
<accession>A0AAV4AQR3</accession>